<feature type="domain" description="Glycosyltransferase 2-like" evidence="2">
    <location>
        <begin position="443"/>
        <end position="570"/>
    </location>
</feature>
<dbReference type="SUPFAM" id="SSF53448">
    <property type="entry name" value="Nucleotide-diphospho-sugar transferases"/>
    <property type="match status" value="1"/>
</dbReference>
<feature type="domain" description="Glycosyltransferase subfamily 4-like N-terminal" evidence="3">
    <location>
        <begin position="19"/>
        <end position="198"/>
    </location>
</feature>
<dbReference type="GO" id="GO:0016757">
    <property type="term" value="F:glycosyltransferase activity"/>
    <property type="evidence" value="ECO:0007669"/>
    <property type="project" value="InterPro"/>
</dbReference>
<feature type="domain" description="Glycosyl transferase family 1" evidence="1">
    <location>
        <begin position="213"/>
        <end position="382"/>
    </location>
</feature>
<dbReference type="OrthoDB" id="9802649at2"/>
<dbReference type="InterPro" id="IPR050834">
    <property type="entry name" value="Glycosyltransf_2"/>
</dbReference>
<gene>
    <name evidence="4" type="ORF">BIZ92_01515</name>
</gene>
<evidence type="ECO:0000259" key="2">
    <source>
        <dbReference type="Pfam" id="PF00535"/>
    </source>
</evidence>
<evidence type="ECO:0000259" key="3">
    <source>
        <dbReference type="Pfam" id="PF13439"/>
    </source>
</evidence>
<dbReference type="AlphaFoldDB" id="A0A1R1K0T2"/>
<dbReference type="Proteomes" id="UP000187251">
    <property type="component" value="Unassembled WGS sequence"/>
</dbReference>
<dbReference type="SUPFAM" id="SSF53756">
    <property type="entry name" value="UDP-Glycosyltransferase/glycogen phosphorylase"/>
    <property type="match status" value="1"/>
</dbReference>
<dbReference type="InterPro" id="IPR001173">
    <property type="entry name" value="Glyco_trans_2-like"/>
</dbReference>
<dbReference type="PANTHER" id="PTHR43685">
    <property type="entry name" value="GLYCOSYLTRANSFERASE"/>
    <property type="match status" value="1"/>
</dbReference>
<dbReference type="Pfam" id="PF00535">
    <property type="entry name" value="Glycos_transf_2"/>
    <property type="match status" value="1"/>
</dbReference>
<protein>
    <recommendedName>
        <fullName evidence="5">Glycosyltransferase</fullName>
    </recommendedName>
</protein>
<dbReference type="Gene3D" id="3.40.50.2000">
    <property type="entry name" value="Glycogen Phosphorylase B"/>
    <property type="match status" value="2"/>
</dbReference>
<accession>A0A1R1K0T2</accession>
<dbReference type="PANTHER" id="PTHR43685:SF2">
    <property type="entry name" value="GLYCOSYLTRANSFERASE 2-LIKE DOMAIN-CONTAINING PROTEIN"/>
    <property type="match status" value="1"/>
</dbReference>
<reference evidence="4" key="1">
    <citation type="submission" date="2016-09" db="EMBL/GenBank/DDBJ databases">
        <title>Phylogenomics of Achromobacter.</title>
        <authorList>
            <person name="Jeukens J."/>
            <person name="Freschi L."/>
            <person name="Vincent A.T."/>
            <person name="Emond-Rheault J.-G."/>
            <person name="Kukavica-Ibrulj I."/>
            <person name="Charette S.J."/>
            <person name="Levesque R.C."/>
        </authorList>
    </citation>
    <scope>NUCLEOTIDE SEQUENCE [LARGE SCALE GENOMIC DNA]</scope>
    <source>
        <strain evidence="4">AUS488</strain>
    </source>
</reference>
<sequence length="751" mass="83767">MKSLNVWIVTSEFPPMYGGGISTYCREAGLAWAQSGHSVTVFTRANPGQVGVSTESLEDRFDLVRVPVAATPNLQAALGYWHLMSYCIADEIISRIKSSGVVPDMIEVQDYGAMAYFLLKRKLAGALELASTKIVIYSHTPVFELAQVNQEPSYLFPNYWLGQCEKFCLRAADAVLSPSEFLKGKIQPHTKRPIEVIPYPHFETTTETRNGTTNSAKFDCVYLGRLEYRKGVVQLLSAFKTLWDAGHKIRLRMVGGDTHWSPKQISMKTFIQNRYSSFIGQGLLTLSEPVPTGQLPGVFASARVVVVPSIYENYPYVCMQAMELGMPVVVSKSGGQAEMVGPGSSCGWVFDWDQSNSFQETILQALQCSPAELEKIGSNGRLRIRDLCSVPNFIQKRTQHLARTIEMTESGPAKYPFAHEDVKVDRPVAAVTGDSIDVSRRISVVVPFYNLAAYLPETLASVAASDYDDIEVVIVNDGSTDPDSIELLAKIRQTSPEIRILDIPNGGLANARNVGVRAATGEYIAFLDADDCVMPTYYSQCAQILDKFDNVSFVYSWINYFGESEGHWLNFDTEFPYFLAANMLAAFQVVRKRDFLEAGINDQDMMFGMEDYEAWLRMASLGYKGVSIPDALVNYRVRHNSMARQFRRSTVLYMYEQMAKKNPGIYQRFGDELFMLMNANGPGYLWNNPTMTYPTVGYIGDGAITAAESTAVAAEFSAGDLMRLKALASRPFMAKIIRLVLSLRADKWLKR</sequence>
<dbReference type="InterPro" id="IPR029044">
    <property type="entry name" value="Nucleotide-diphossugar_trans"/>
</dbReference>
<dbReference type="CDD" id="cd00761">
    <property type="entry name" value="Glyco_tranf_GTA_type"/>
    <property type="match status" value="1"/>
</dbReference>
<dbReference type="RefSeq" id="WP_076407890.1">
    <property type="nucleotide sequence ID" value="NZ_MJMN01000001.1"/>
</dbReference>
<dbReference type="Gene3D" id="3.90.550.10">
    <property type="entry name" value="Spore Coat Polysaccharide Biosynthesis Protein SpsA, Chain A"/>
    <property type="match status" value="1"/>
</dbReference>
<name>A0A1R1K0T2_ALCXX</name>
<dbReference type="EMBL" id="MJMN01000001">
    <property type="protein sequence ID" value="OMG93036.1"/>
    <property type="molecule type" value="Genomic_DNA"/>
</dbReference>
<evidence type="ECO:0000259" key="1">
    <source>
        <dbReference type="Pfam" id="PF00534"/>
    </source>
</evidence>
<evidence type="ECO:0000313" key="4">
    <source>
        <dbReference type="EMBL" id="OMG93036.1"/>
    </source>
</evidence>
<proteinExistence type="predicted"/>
<comment type="caution">
    <text evidence="4">The sequence shown here is derived from an EMBL/GenBank/DDBJ whole genome shotgun (WGS) entry which is preliminary data.</text>
</comment>
<dbReference type="InterPro" id="IPR028098">
    <property type="entry name" value="Glyco_trans_4-like_N"/>
</dbReference>
<dbReference type="CDD" id="cd03801">
    <property type="entry name" value="GT4_PimA-like"/>
    <property type="match status" value="1"/>
</dbReference>
<dbReference type="Pfam" id="PF00534">
    <property type="entry name" value="Glycos_transf_1"/>
    <property type="match status" value="1"/>
</dbReference>
<dbReference type="InterPro" id="IPR001296">
    <property type="entry name" value="Glyco_trans_1"/>
</dbReference>
<organism evidence="4">
    <name type="scientific">Alcaligenes xylosoxydans xylosoxydans</name>
    <name type="common">Achromobacter xylosoxidans</name>
    <dbReference type="NCBI Taxonomy" id="85698"/>
    <lineage>
        <taxon>Bacteria</taxon>
        <taxon>Pseudomonadati</taxon>
        <taxon>Pseudomonadota</taxon>
        <taxon>Betaproteobacteria</taxon>
        <taxon>Burkholderiales</taxon>
        <taxon>Alcaligenaceae</taxon>
        <taxon>Achromobacter</taxon>
    </lineage>
</organism>
<evidence type="ECO:0008006" key="5">
    <source>
        <dbReference type="Google" id="ProtNLM"/>
    </source>
</evidence>
<dbReference type="Pfam" id="PF13439">
    <property type="entry name" value="Glyco_transf_4"/>
    <property type="match status" value="1"/>
</dbReference>